<dbReference type="GO" id="GO:0016787">
    <property type="term" value="F:hydrolase activity"/>
    <property type="evidence" value="ECO:0007669"/>
    <property type="project" value="UniProtKB-KW"/>
</dbReference>
<organism evidence="5 6">
    <name type="scientific">Corynebacterium auriscanis</name>
    <dbReference type="NCBI Taxonomy" id="99807"/>
    <lineage>
        <taxon>Bacteria</taxon>
        <taxon>Bacillati</taxon>
        <taxon>Actinomycetota</taxon>
        <taxon>Actinomycetes</taxon>
        <taxon>Mycobacteriales</taxon>
        <taxon>Corynebacteriaceae</taxon>
        <taxon>Corynebacterium</taxon>
    </lineage>
</organism>
<gene>
    <name evidence="5" type="ORF">MA47_10265</name>
</gene>
<evidence type="ECO:0000313" key="5">
    <source>
        <dbReference type="EMBL" id="KGM18117.1"/>
    </source>
</evidence>
<feature type="active site" description="Acyl-thioester intermediate" evidence="2">
    <location>
        <position position="242"/>
    </location>
</feature>
<dbReference type="RefSeq" id="WP_035115979.1">
    <property type="nucleotide sequence ID" value="NZ_CP047046.1"/>
</dbReference>
<dbReference type="SUPFAM" id="SSF63817">
    <property type="entry name" value="Sortase"/>
    <property type="match status" value="1"/>
</dbReference>
<evidence type="ECO:0000256" key="2">
    <source>
        <dbReference type="PIRSR" id="PIRSR605754-1"/>
    </source>
</evidence>
<dbReference type="NCBIfam" id="NF033747">
    <property type="entry name" value="class_E_sortase"/>
    <property type="match status" value="1"/>
</dbReference>
<comment type="caution">
    <text evidence="5">The sequence shown here is derived from an EMBL/GenBank/DDBJ whole genome shotgun (WGS) entry which is preliminary data.</text>
</comment>
<dbReference type="InterPro" id="IPR005754">
    <property type="entry name" value="Sortase"/>
</dbReference>
<dbReference type="InterPro" id="IPR053465">
    <property type="entry name" value="Sortase_Class_E"/>
</dbReference>
<evidence type="ECO:0000256" key="4">
    <source>
        <dbReference type="SAM" id="Phobius"/>
    </source>
</evidence>
<feature type="region of interest" description="Disordered" evidence="3">
    <location>
        <begin position="1"/>
        <end position="20"/>
    </location>
</feature>
<dbReference type="GeneID" id="300551911"/>
<dbReference type="Pfam" id="PF04203">
    <property type="entry name" value="Sortase"/>
    <property type="match status" value="1"/>
</dbReference>
<keyword evidence="6" id="KW-1185">Reference proteome</keyword>
<keyword evidence="1" id="KW-0378">Hydrolase</keyword>
<feature type="active site" description="Proton donor/acceptor" evidence="2">
    <location>
        <position position="137"/>
    </location>
</feature>
<sequence length="277" mass="30481">MTNMSTTTDSHSSLPRAVPPKKRLDPISVLGELLVTFGVICLLFGFWEVVWTNVQSGREQNIVAQRLEDQWRDKNPRPLTEPPEGAAFARLYIPTFGSDFNFSIVKGVKDEDLDKGPGHYLDSQLPGEPGNFAMAGHRVGRGSPFNDLGLLNTCDAVVVETAGAWDIYRVLPIDVASGQRQAKLSECMDAQLATRMSQGEYSQVNGRYITTPNDVEVINPVPHVSRVAAKPGDASLLTMTTCHPQYSNTERMIVHAVKVRSDDKKPGYVPAELTKEV</sequence>
<dbReference type="CDD" id="cd05830">
    <property type="entry name" value="Sortase_E"/>
    <property type="match status" value="1"/>
</dbReference>
<dbReference type="InterPro" id="IPR042003">
    <property type="entry name" value="Sortase_E"/>
</dbReference>
<evidence type="ECO:0000256" key="1">
    <source>
        <dbReference type="ARBA" id="ARBA00022801"/>
    </source>
</evidence>
<protein>
    <submittedName>
        <fullName evidence="5">Housekeeping sortase</fullName>
    </submittedName>
</protein>
<accession>A0A0A2DK20</accession>
<keyword evidence="4" id="KW-0472">Membrane</keyword>
<evidence type="ECO:0000313" key="6">
    <source>
        <dbReference type="Proteomes" id="UP000030145"/>
    </source>
</evidence>
<evidence type="ECO:0000256" key="3">
    <source>
        <dbReference type="SAM" id="MobiDB-lite"/>
    </source>
</evidence>
<dbReference type="AlphaFoldDB" id="A0A0A2DK20"/>
<reference evidence="5 6" key="1">
    <citation type="submission" date="2014-10" db="EMBL/GenBank/DDBJ databases">
        <title>Whole Genome sequence of Corynebacterium auriscanis strain CIP 106629.</title>
        <authorList>
            <person name="Hassan S.S."/>
            <person name="Jamal S.B."/>
            <person name="Tiwari S."/>
            <person name="Oliveira L.D.C."/>
            <person name="Souza F."/>
            <person name="Mariano D.C."/>
            <person name="Almeida S."/>
            <person name="Dorella F."/>
            <person name="Pereira F."/>
            <person name="Carvalho A."/>
            <person name="Leal C.A."/>
            <person name="Soares S.D.C."/>
            <person name="Figueiredo H.C."/>
            <person name="Silva A."/>
            <person name="Azevedo V.A."/>
        </authorList>
    </citation>
    <scope>NUCLEOTIDE SEQUENCE [LARGE SCALE GENOMIC DNA]</scope>
    <source>
        <strain evidence="5 6">CIP 106629</strain>
    </source>
</reference>
<dbReference type="InterPro" id="IPR023365">
    <property type="entry name" value="Sortase_dom-sf"/>
</dbReference>
<dbReference type="EMBL" id="JRVJ01000022">
    <property type="protein sequence ID" value="KGM18117.1"/>
    <property type="molecule type" value="Genomic_DNA"/>
</dbReference>
<feature type="compositionally biased region" description="Polar residues" evidence="3">
    <location>
        <begin position="1"/>
        <end position="13"/>
    </location>
</feature>
<keyword evidence="4" id="KW-0812">Transmembrane</keyword>
<feature type="transmembrane region" description="Helical" evidence="4">
    <location>
        <begin position="29"/>
        <end position="51"/>
    </location>
</feature>
<name>A0A0A2DK20_9CORY</name>
<keyword evidence="4" id="KW-1133">Transmembrane helix</keyword>
<dbReference type="Proteomes" id="UP000030145">
    <property type="component" value="Unassembled WGS sequence"/>
</dbReference>
<dbReference type="Gene3D" id="2.40.260.10">
    <property type="entry name" value="Sortase"/>
    <property type="match status" value="1"/>
</dbReference>
<proteinExistence type="predicted"/>